<evidence type="ECO:0000256" key="1">
    <source>
        <dbReference type="ARBA" id="ARBA00010406"/>
    </source>
</evidence>
<name>A0A1S6JLL8_HSVA1</name>
<feature type="binding site" evidence="8">
    <location>
        <position position="447"/>
    </location>
    <ligand>
        <name>substrate</name>
    </ligand>
</feature>
<keyword evidence="9" id="KW-0215">Deoxyribonucleotide synthesis</keyword>
<dbReference type="KEGG" id="vg:32707792"/>
<keyword evidence="6 8" id="KW-0560">Oxidoreductase</keyword>
<feature type="site" description="Important for hydrogen atom transfer" evidence="8">
    <location>
        <position position="463"/>
    </location>
</feature>
<dbReference type="NCBIfam" id="TIGR02506">
    <property type="entry name" value="NrdE_NrdA"/>
    <property type="match status" value="1"/>
</dbReference>
<keyword evidence="4 8" id="KW-0547">Nucleotide-binding</keyword>
<feature type="binding site" evidence="8">
    <location>
        <begin position="462"/>
        <end position="463"/>
    </location>
    <ligand>
        <name>substrate</name>
    </ligand>
</feature>
<dbReference type="PANTHER" id="PTHR11573:SF6">
    <property type="entry name" value="RIBONUCLEOSIDE-DIPHOSPHATE REDUCTASE LARGE SUBUNIT"/>
    <property type="match status" value="1"/>
</dbReference>
<dbReference type="SUPFAM" id="SSF51998">
    <property type="entry name" value="PFL-like glycyl radical enzymes"/>
    <property type="match status" value="1"/>
</dbReference>
<dbReference type="InterPro" id="IPR039718">
    <property type="entry name" value="Rrm1"/>
</dbReference>
<dbReference type="PANTHER" id="PTHR11573">
    <property type="entry name" value="RIBONUCLEOSIDE-DIPHOSPHATE REDUCTASE LARGE CHAIN"/>
    <property type="match status" value="1"/>
</dbReference>
<keyword evidence="5 8" id="KW-0067">ATP-binding</keyword>
<organism evidence="12 13">
    <name type="scientific">Herpesvirus ateles type 1 (strain Lennette)</name>
    <dbReference type="NCBI Taxonomy" id="35243"/>
    <lineage>
        <taxon>Viruses</taxon>
        <taxon>Duplodnaviria</taxon>
        <taxon>Heunggongvirae</taxon>
        <taxon>Peploviricota</taxon>
        <taxon>Herviviricetes</taxon>
        <taxon>Herpesvirales</taxon>
        <taxon>Orthoherpesviridae</taxon>
        <taxon>Alphaherpesvirinae</taxon>
        <taxon>Simplexvirus</taxon>
        <taxon>Simplexvirus atelinealpha1</taxon>
    </lineage>
</organism>
<dbReference type="PRINTS" id="PR01183">
    <property type="entry name" value="RIBORDTASEM1"/>
</dbReference>
<comment type="function">
    <text evidence="8">Ribonucleoside-diphosphate reductase holoenzyme provides the precursors necessary for viral DNA synthesis. Allows virus growth in non-dividing cells, as well as reactivation from latency in infected hosts. Catalyzes the biosynthesis of deoxyribonucleotides from the corresponding ribonucleotides.</text>
</comment>
<feature type="region of interest" description="Disordered" evidence="10">
    <location>
        <begin position="44"/>
        <end position="81"/>
    </location>
</feature>
<feature type="site" description="Important for electron transfer" evidence="8">
    <location>
        <position position="995"/>
    </location>
</feature>
<dbReference type="Gene3D" id="3.20.70.20">
    <property type="match status" value="1"/>
</dbReference>
<feature type="compositionally biased region" description="Basic residues" evidence="10">
    <location>
        <begin position="59"/>
        <end position="68"/>
    </location>
</feature>
<evidence type="ECO:0000256" key="10">
    <source>
        <dbReference type="SAM" id="MobiDB-lite"/>
    </source>
</evidence>
<feature type="site" description="Interacts with thioredoxin/glutaredoxin" evidence="8">
    <location>
        <position position="1015"/>
    </location>
</feature>
<feature type="site" description="Interacts with thioredoxin/glutaredoxin" evidence="8">
    <location>
        <position position="1018"/>
    </location>
</feature>
<dbReference type="InterPro" id="IPR013346">
    <property type="entry name" value="NrdE_NrdA_C"/>
</dbReference>
<dbReference type="GO" id="GO:0006260">
    <property type="term" value="P:DNA replication"/>
    <property type="evidence" value="ECO:0007669"/>
    <property type="project" value="UniProtKB-KW"/>
</dbReference>
<dbReference type="Pfam" id="PF00317">
    <property type="entry name" value="Ribonuc_red_lgN"/>
    <property type="match status" value="1"/>
</dbReference>
<evidence type="ECO:0000259" key="11">
    <source>
        <dbReference type="PROSITE" id="PS00089"/>
    </source>
</evidence>
<evidence type="ECO:0000256" key="6">
    <source>
        <dbReference type="ARBA" id="ARBA00023002"/>
    </source>
</evidence>
<feature type="site" description="Important for electron transfer" evidence="8">
    <location>
        <position position="994"/>
    </location>
</feature>
<protein>
    <recommendedName>
        <fullName evidence="8">Ribonucleoside-diphosphate reductase large subunit</fullName>
        <shortName evidence="8">R1</shortName>
        <ecNumber evidence="8">1.17.4.1</ecNumber>
    </recommendedName>
    <alternativeName>
        <fullName evidence="8">Ribonucleotide reductase large subunit</fullName>
    </alternativeName>
</protein>
<accession>A0A1S6JLL8</accession>
<evidence type="ECO:0000313" key="13">
    <source>
        <dbReference type="Proteomes" id="UP000243553"/>
    </source>
</evidence>
<feature type="active site" description="Cysteine radical intermediate" evidence="8">
    <location>
        <position position="676"/>
    </location>
</feature>
<dbReference type="RefSeq" id="YP_009361898.1">
    <property type="nucleotide sequence ID" value="NC_034446.1"/>
</dbReference>
<keyword evidence="2 8" id="KW-0244">Early protein</keyword>
<dbReference type="GO" id="GO:0016032">
    <property type="term" value="P:viral process"/>
    <property type="evidence" value="ECO:0007669"/>
    <property type="project" value="UniProtKB-UniRule"/>
</dbReference>
<dbReference type="GO" id="GO:0009263">
    <property type="term" value="P:deoxyribonucleotide biosynthetic process"/>
    <property type="evidence" value="ECO:0007669"/>
    <property type="project" value="UniProtKB-KW"/>
</dbReference>
<feature type="active site" description="Proton acceptor" evidence="8">
    <location>
        <position position="674"/>
    </location>
</feature>
<dbReference type="Proteomes" id="UP000243553">
    <property type="component" value="Segment"/>
</dbReference>
<organismHost>
    <name type="scientific">Ateles</name>
    <dbReference type="NCBI Taxonomy" id="9506"/>
</organismHost>
<keyword evidence="13" id="KW-1185">Reference proteome</keyword>
<evidence type="ECO:0000256" key="2">
    <source>
        <dbReference type="ARBA" id="ARBA00022518"/>
    </source>
</evidence>
<dbReference type="InterPro" id="IPR000788">
    <property type="entry name" value="RNR_lg_C"/>
</dbReference>
<feature type="active site" description="Proton acceptor" evidence="8">
    <location>
        <position position="678"/>
    </location>
</feature>
<dbReference type="PROSITE" id="PS00089">
    <property type="entry name" value="RIBORED_LARGE"/>
    <property type="match status" value="1"/>
</dbReference>
<dbReference type="InterPro" id="IPR034717">
    <property type="entry name" value="HSV_RIR1"/>
</dbReference>
<dbReference type="GeneID" id="32707792"/>
<keyword evidence="3" id="KW-0235">DNA replication</keyword>
<evidence type="ECO:0000256" key="9">
    <source>
        <dbReference type="RuleBase" id="RU003410"/>
    </source>
</evidence>
<evidence type="ECO:0000256" key="4">
    <source>
        <dbReference type="ARBA" id="ARBA00022741"/>
    </source>
</evidence>
<gene>
    <name evidence="12" type="primary">UL39</name>
    <name evidence="8" type="synonym">RIR1</name>
</gene>
<feature type="binding site" evidence="8">
    <location>
        <begin position="851"/>
        <end position="855"/>
    </location>
    <ligand>
        <name>substrate</name>
    </ligand>
</feature>
<comment type="function">
    <text evidence="9">Provides the precursors necessary for DNA synthesis. Catalyzes the biosynthesis of deoxyribonucleotides from the corresponding ribonucleotides.</text>
</comment>
<comment type="similarity">
    <text evidence="1 8 9">Belongs to the ribonucleoside diphosphate reductase large chain family.</text>
</comment>
<feature type="domain" description="Ribonucleotide reductase large subunit" evidence="11">
    <location>
        <begin position="829"/>
        <end position="851"/>
    </location>
</feature>
<comment type="caution">
    <text evidence="8">Lacks conserved residue(s) required for the propagation of feature annotation.</text>
</comment>
<dbReference type="UniPathway" id="UPA00326"/>
<dbReference type="OrthoDB" id="2980at10239"/>
<feature type="site" description="Important for hydrogen atom transfer" evidence="8">
    <location>
        <position position="691"/>
    </location>
</feature>
<reference evidence="12 13" key="1">
    <citation type="journal article" date="2017" name="Arch. Virol.">
        <title>Sequence of the ateline alphaherpesvirus 1 (HVA1) genome.</title>
        <authorList>
            <person name="Eberle R."/>
            <person name="Black D.H."/>
        </authorList>
    </citation>
    <scope>NUCLEOTIDE SEQUENCE [LARGE SCALE GENOMIC DNA]</scope>
    <source>
        <strain evidence="12">Lennette</strain>
    </source>
</reference>
<comment type="subunit">
    <text evidence="8">Heterotetramer composed of a homodimer of the large subunit (R1) and a homodimer of the small subunit (R2). Larger multisubunit protein complex are also active, composed of (R1)n(R2)n.</text>
</comment>
<evidence type="ECO:0000256" key="7">
    <source>
        <dbReference type="ARBA" id="ARBA00023157"/>
    </source>
</evidence>
<dbReference type="HAMAP" id="MF_04026">
    <property type="entry name" value="HSV_RIR1"/>
    <property type="match status" value="1"/>
</dbReference>
<evidence type="ECO:0000313" key="12">
    <source>
        <dbReference type="EMBL" id="AQS79176.1"/>
    </source>
</evidence>
<evidence type="ECO:0000256" key="5">
    <source>
        <dbReference type="ARBA" id="ARBA00022840"/>
    </source>
</evidence>
<dbReference type="GO" id="GO:0005524">
    <property type="term" value="F:ATP binding"/>
    <property type="evidence" value="ECO:0007669"/>
    <property type="project" value="UniProtKB-UniRule"/>
</dbReference>
<evidence type="ECO:0000256" key="3">
    <source>
        <dbReference type="ARBA" id="ARBA00022705"/>
    </source>
</evidence>
<comment type="catalytic activity">
    <reaction evidence="8 9">
        <text>a 2'-deoxyribonucleoside 5'-diphosphate + [thioredoxin]-disulfide + H2O = a ribonucleoside 5'-diphosphate + [thioredoxin]-dithiol</text>
        <dbReference type="Rhea" id="RHEA:23252"/>
        <dbReference type="Rhea" id="RHEA-COMP:10698"/>
        <dbReference type="Rhea" id="RHEA-COMP:10700"/>
        <dbReference type="ChEBI" id="CHEBI:15377"/>
        <dbReference type="ChEBI" id="CHEBI:29950"/>
        <dbReference type="ChEBI" id="CHEBI:50058"/>
        <dbReference type="ChEBI" id="CHEBI:57930"/>
        <dbReference type="ChEBI" id="CHEBI:73316"/>
        <dbReference type="EC" id="1.17.4.1"/>
    </reaction>
</comment>
<dbReference type="EMBL" id="KY385637">
    <property type="protein sequence ID" value="AQS79176.1"/>
    <property type="molecule type" value="Genomic_DNA"/>
</dbReference>
<feature type="binding site" evidence="8">
    <location>
        <begin position="674"/>
        <end position="678"/>
    </location>
    <ligand>
        <name>substrate</name>
    </ligand>
</feature>
<feature type="region of interest" description="Disordered" evidence="10">
    <location>
        <begin position="116"/>
        <end position="202"/>
    </location>
</feature>
<dbReference type="EC" id="1.17.4.1" evidence="8"/>
<proteinExistence type="inferred from homology"/>
<dbReference type="GO" id="GO:0004748">
    <property type="term" value="F:ribonucleoside-diphosphate reductase activity, thioredoxin disulfide as acceptor"/>
    <property type="evidence" value="ECO:0007669"/>
    <property type="project" value="UniProtKB-UniRule"/>
</dbReference>
<dbReference type="InterPro" id="IPR013509">
    <property type="entry name" value="RNR_lsu_N"/>
</dbReference>
<sequence length="1020" mass="110038">MSADRQYGLSARRSVLAAMEEARGSLASVRHLLSGAPSAAALVAADRDGGVPPSPSRSARPRGGRRRSGAGPESVADDDEAGGRSYVYHRVAPDTHLRCTNSYFIQCGSNSTMIATAGLLRGGPPPASDEDSSDEGSSGGGSPEDLSDAERDDASLAETAGSPGGSGESLGSESDDGSFGGGPDGNRSDVGSPLGSASTSESFTFLRGDEAEGEPQAGGLDDALLRLCLAAARRDAAAGRPRGAFDAPRPGVTLRMAATLREVILAVRNLGLEVPAPPPDAGDPRAFAEYATRVVNVLKPRVRRSHHLYMLLGRLVHLRVESRAGPFRRWMAAPELDLDPALVRDLRSNERGLSEVLDEFARGPEHNLKNRGLQSALKYEEFYLRPWGDGRLESVAQMYTRVAGALATGAAAGGEIHRAALGRPGSWIELFGYFFRALVSQSIVPSTPAMLYLGSRRRFTSSCYLVNPERADAAGMIDAITRNVGDILAEHGGVGLSVQSFNDAHPGGASVMPALKLLDSLVMAHNAHSHRPTGVCVYLEPWHTDVMAVLRMRGLLAGEEALRCDNIFSALWVPDLFFERLIRHLNGERGVTWTLFDGDTSRALARYHGAEFERMYESLEAAGGPGATRVPIQEIAFAVARGAASTGSPFVMFKDACNRHYIYDTQGAAIACSNLCTEIVHPADARSSGVCNLASVNLAECVEGGRFDFERLRRAVRACALMVNVMIDTTELPNQRCRRGHDRLRSMGIGMQGLHTACLRLGLDMASPEFRELNAHIAEVMLLAAMQASSDLCVLGLPPFADFGRSMYRTGRFHWEGFPGAAPRHREEWALLRRRVIRHGLRNSQFVALMPTVSSSQVSESSEGFAPLFTNMFSKVGRSGETLRPNVLLLEALHDAYGGDALERALDHLEAAQWSVARAFPCLGPDHPLRRFRTAFEYDQTLLIDLCADRAPYVDHSQSMTLYVTEAADGTLPASVLIRLLVHAYKRGLKTGMYYCKVRKATNSGVFGGSEDLVCTSCVL</sequence>
<dbReference type="Pfam" id="PF02867">
    <property type="entry name" value="Ribonuc_red_lgC"/>
    <property type="match status" value="1"/>
</dbReference>
<keyword evidence="7 8" id="KW-1015">Disulfide bond</keyword>
<evidence type="ECO:0000256" key="8">
    <source>
        <dbReference type="HAMAP-Rule" id="MF_04026"/>
    </source>
</evidence>
<feature type="binding site" evidence="8">
    <location>
        <position position="493"/>
    </location>
    <ligand>
        <name>substrate</name>
    </ligand>
</feature>